<gene>
    <name evidence="2" type="ORF">LtaPh_3128600</name>
</gene>
<dbReference type="EMBL" id="BLBS01000047">
    <property type="protein sequence ID" value="GET91248.1"/>
    <property type="molecule type" value="Genomic_DNA"/>
</dbReference>
<reference evidence="2" key="1">
    <citation type="submission" date="2019-11" db="EMBL/GenBank/DDBJ databases">
        <title>Leishmania tarentolae CDS.</title>
        <authorList>
            <person name="Goto Y."/>
            <person name="Yamagishi J."/>
        </authorList>
    </citation>
    <scope>NUCLEOTIDE SEQUENCE [LARGE SCALE GENOMIC DNA]</scope>
    <source>
        <strain evidence="2">Parrot Tar II</strain>
    </source>
</reference>
<sequence length="204" mass="22250">MSDSVEAASLTRTCAPHEVRVLLSCSTDAPAVAPASSSEVTKSHAPQQPIASTPTSFDSLMDTHRGRHAGPHASPPHRLRRPFPSAQPSFRDVAERRGSSNEKCEPNSLFSSHMRLGDTSTLGISASTSTIPAACSDSTTSSHWLRIAEDRARPQSRTVERDPMSLRRHAEYVFERWVQPNVHRTTEMDAAMLMVASAFGERSA</sequence>
<feature type="compositionally biased region" description="Polar residues" evidence="1">
    <location>
        <begin position="44"/>
        <end position="58"/>
    </location>
</feature>
<organism evidence="2 3">
    <name type="scientific">Leishmania tarentolae</name>
    <name type="common">Sauroleishmania tarentolae</name>
    <dbReference type="NCBI Taxonomy" id="5689"/>
    <lineage>
        <taxon>Eukaryota</taxon>
        <taxon>Discoba</taxon>
        <taxon>Euglenozoa</taxon>
        <taxon>Kinetoplastea</taxon>
        <taxon>Metakinetoplastina</taxon>
        <taxon>Trypanosomatida</taxon>
        <taxon>Trypanosomatidae</taxon>
        <taxon>Leishmaniinae</taxon>
        <taxon>Leishmania</taxon>
        <taxon>lizard Leishmania</taxon>
    </lineage>
</organism>
<feature type="region of interest" description="Disordered" evidence="1">
    <location>
        <begin position="36"/>
        <end position="108"/>
    </location>
</feature>
<feature type="compositionally biased region" description="Basic and acidic residues" evidence="1">
    <location>
        <begin position="92"/>
        <end position="105"/>
    </location>
</feature>
<dbReference type="OrthoDB" id="258810at2759"/>
<evidence type="ECO:0000313" key="2">
    <source>
        <dbReference type="EMBL" id="GET91248.1"/>
    </source>
</evidence>
<keyword evidence="3" id="KW-1185">Reference proteome</keyword>
<comment type="caution">
    <text evidence="2">The sequence shown here is derived from an EMBL/GenBank/DDBJ whole genome shotgun (WGS) entry which is preliminary data.</text>
</comment>
<evidence type="ECO:0000313" key="3">
    <source>
        <dbReference type="Proteomes" id="UP000419144"/>
    </source>
</evidence>
<name>A0A640KPG2_LEITA</name>
<feature type="compositionally biased region" description="Basic residues" evidence="1">
    <location>
        <begin position="65"/>
        <end position="81"/>
    </location>
</feature>
<evidence type="ECO:0000256" key="1">
    <source>
        <dbReference type="SAM" id="MobiDB-lite"/>
    </source>
</evidence>
<dbReference type="VEuPathDB" id="TriTrypDB:LtaPh_3128600"/>
<proteinExistence type="predicted"/>
<accession>A0A640KPG2</accession>
<dbReference type="AlphaFoldDB" id="A0A640KPG2"/>
<dbReference type="Proteomes" id="UP000419144">
    <property type="component" value="Unassembled WGS sequence"/>
</dbReference>
<protein>
    <submittedName>
        <fullName evidence="2">Uncharacterized protein</fullName>
    </submittedName>
</protein>